<evidence type="ECO:0000256" key="1">
    <source>
        <dbReference type="ARBA" id="ARBA00010996"/>
    </source>
</evidence>
<keyword evidence="3" id="KW-0732">Signal</keyword>
<dbReference type="PROSITE" id="PS51352">
    <property type="entry name" value="THIOREDOXIN_2"/>
    <property type="match status" value="1"/>
</dbReference>
<feature type="domain" description="Thioredoxin" evidence="4">
    <location>
        <begin position="38"/>
        <end position="201"/>
    </location>
</feature>
<reference evidence="5 6" key="1">
    <citation type="submission" date="2024-09" db="EMBL/GenBank/DDBJ databases">
        <authorList>
            <person name="Sun Q."/>
            <person name="Mori K."/>
        </authorList>
    </citation>
    <scope>NUCLEOTIDE SEQUENCE [LARGE SCALE GENOMIC DNA]</scope>
    <source>
        <strain evidence="5 6">NCAIM B.02336</strain>
    </source>
</reference>
<dbReference type="InterPro" id="IPR013766">
    <property type="entry name" value="Thioredoxin_domain"/>
</dbReference>
<name>A0ABV6PXT8_9BURK</name>
<dbReference type="InterPro" id="IPR003782">
    <property type="entry name" value="SCO1/SenC"/>
</dbReference>
<keyword evidence="2" id="KW-0186">Copper</keyword>
<evidence type="ECO:0000313" key="5">
    <source>
        <dbReference type="EMBL" id="MFC0593758.1"/>
    </source>
</evidence>
<organism evidence="5 6">
    <name type="scientific">Ottowia pentelensis</name>
    <dbReference type="NCBI Taxonomy" id="511108"/>
    <lineage>
        <taxon>Bacteria</taxon>
        <taxon>Pseudomonadati</taxon>
        <taxon>Pseudomonadota</taxon>
        <taxon>Betaproteobacteria</taxon>
        <taxon>Burkholderiales</taxon>
        <taxon>Comamonadaceae</taxon>
        <taxon>Ottowia</taxon>
    </lineage>
</organism>
<dbReference type="PANTHER" id="PTHR12151">
    <property type="entry name" value="ELECTRON TRANSPORT PROTIN SCO1/SENC FAMILY MEMBER"/>
    <property type="match status" value="1"/>
</dbReference>
<comment type="caution">
    <text evidence="5">The sequence shown here is derived from an EMBL/GenBank/DDBJ whole genome shotgun (WGS) entry which is preliminary data.</text>
</comment>
<dbReference type="InterPro" id="IPR036249">
    <property type="entry name" value="Thioredoxin-like_sf"/>
</dbReference>
<feature type="signal peptide" evidence="3">
    <location>
        <begin position="1"/>
        <end position="25"/>
    </location>
</feature>
<protein>
    <submittedName>
        <fullName evidence="5">SCO family protein</fullName>
    </submittedName>
</protein>
<keyword evidence="6" id="KW-1185">Reference proteome</keyword>
<dbReference type="RefSeq" id="WP_377484007.1">
    <property type="nucleotide sequence ID" value="NZ_JBHLTN010000029.1"/>
</dbReference>
<dbReference type="SUPFAM" id="SSF52833">
    <property type="entry name" value="Thioredoxin-like"/>
    <property type="match status" value="1"/>
</dbReference>
<evidence type="ECO:0000259" key="4">
    <source>
        <dbReference type="PROSITE" id="PS51352"/>
    </source>
</evidence>
<gene>
    <name evidence="5" type="ORF">ACFFGG_14490</name>
</gene>
<evidence type="ECO:0000313" key="6">
    <source>
        <dbReference type="Proteomes" id="UP001589834"/>
    </source>
</evidence>
<proteinExistence type="inferred from homology"/>
<evidence type="ECO:0000256" key="3">
    <source>
        <dbReference type="SAM" id="SignalP"/>
    </source>
</evidence>
<feature type="chain" id="PRO_5047184424" evidence="3">
    <location>
        <begin position="26"/>
        <end position="203"/>
    </location>
</feature>
<comment type="similarity">
    <text evidence="1">Belongs to the SCO1/2 family.</text>
</comment>
<sequence length="203" mass="22235">MQRRFALKNIAAGALLAGAVLGFSACSPDKASFHATDITGADYAKDFQLVDFDGKPRSLADFKGKVVVVFFGYTHCPDVCPTTMSELAQVKQALGADGDKLQVLFVSVDPERDTPTVLKAYMQPFDPSFLALYAATPEKLAALAKDFKVFYQKVPRKDSADYSVDHTAASYVYDPQGRLRLFVRYGTSLQDWTDDIKQLLGGA</sequence>
<dbReference type="Proteomes" id="UP001589834">
    <property type="component" value="Unassembled WGS sequence"/>
</dbReference>
<accession>A0ABV6PXT8</accession>
<dbReference type="CDD" id="cd02968">
    <property type="entry name" value="SCO"/>
    <property type="match status" value="1"/>
</dbReference>
<dbReference type="EMBL" id="JBHLTN010000029">
    <property type="protein sequence ID" value="MFC0593758.1"/>
    <property type="molecule type" value="Genomic_DNA"/>
</dbReference>
<dbReference type="PROSITE" id="PS51257">
    <property type="entry name" value="PROKAR_LIPOPROTEIN"/>
    <property type="match status" value="1"/>
</dbReference>
<evidence type="ECO:0000256" key="2">
    <source>
        <dbReference type="ARBA" id="ARBA00023008"/>
    </source>
</evidence>
<dbReference type="Gene3D" id="3.40.30.10">
    <property type="entry name" value="Glutaredoxin"/>
    <property type="match status" value="1"/>
</dbReference>
<dbReference type="Pfam" id="PF02630">
    <property type="entry name" value="SCO1-SenC"/>
    <property type="match status" value="1"/>
</dbReference>
<dbReference type="PANTHER" id="PTHR12151:SF25">
    <property type="entry name" value="LINALOOL DEHYDRATASE_ISOMERASE DOMAIN-CONTAINING PROTEIN"/>
    <property type="match status" value="1"/>
</dbReference>